<dbReference type="PANTHER" id="PTHR16263:SF4">
    <property type="entry name" value="TETRATRICOPEPTIDE REPEAT PROTEIN 38"/>
    <property type="match status" value="1"/>
</dbReference>
<name>A0A1M5XYL4_9BRAD</name>
<dbReference type="InterPro" id="IPR011990">
    <property type="entry name" value="TPR-like_helical_dom_sf"/>
</dbReference>
<protein>
    <recommendedName>
        <fullName evidence="2">Tetratricopeptide repeat protein 38</fullName>
    </recommendedName>
</protein>
<evidence type="ECO:0000313" key="6">
    <source>
        <dbReference type="Proteomes" id="UP000189796"/>
    </source>
</evidence>
<evidence type="ECO:0000256" key="4">
    <source>
        <dbReference type="ARBA" id="ARBA00022803"/>
    </source>
</evidence>
<proteinExistence type="inferred from homology"/>
<dbReference type="Proteomes" id="UP000189796">
    <property type="component" value="Chromosome I"/>
</dbReference>
<organism evidence="5 6">
    <name type="scientific">Bradyrhizobium erythrophlei</name>
    <dbReference type="NCBI Taxonomy" id="1437360"/>
    <lineage>
        <taxon>Bacteria</taxon>
        <taxon>Pseudomonadati</taxon>
        <taxon>Pseudomonadota</taxon>
        <taxon>Alphaproteobacteria</taxon>
        <taxon>Hyphomicrobiales</taxon>
        <taxon>Nitrobacteraceae</taxon>
        <taxon>Bradyrhizobium</taxon>
    </lineage>
</organism>
<dbReference type="EMBL" id="LT670817">
    <property type="protein sequence ID" value="SHI04664.1"/>
    <property type="molecule type" value="Genomic_DNA"/>
</dbReference>
<dbReference type="InterPro" id="IPR033891">
    <property type="entry name" value="TTC38"/>
</dbReference>
<keyword evidence="4" id="KW-0802">TPR repeat</keyword>
<accession>A0A1M5XYL4</accession>
<keyword evidence="3" id="KW-0677">Repeat</keyword>
<reference evidence="5 6" key="1">
    <citation type="submission" date="2016-11" db="EMBL/GenBank/DDBJ databases">
        <authorList>
            <person name="Jaros S."/>
            <person name="Januszkiewicz K."/>
            <person name="Wedrychowicz H."/>
        </authorList>
    </citation>
    <scope>NUCLEOTIDE SEQUENCE [LARGE SCALE GENOMIC DNA]</scope>
    <source>
        <strain evidence="5 6">GAS138</strain>
    </source>
</reference>
<comment type="similarity">
    <text evidence="1">Belongs to the TTC38 family.</text>
</comment>
<evidence type="ECO:0000256" key="2">
    <source>
        <dbReference type="ARBA" id="ARBA00019992"/>
    </source>
</evidence>
<evidence type="ECO:0000313" key="5">
    <source>
        <dbReference type="EMBL" id="SHI04664.1"/>
    </source>
</evidence>
<dbReference type="RefSeq" id="WP_079605864.1">
    <property type="nucleotide sequence ID" value="NZ_LT670817.1"/>
</dbReference>
<evidence type="ECO:0000256" key="1">
    <source>
        <dbReference type="ARBA" id="ARBA00005857"/>
    </source>
</evidence>
<dbReference type="CDD" id="cd05804">
    <property type="entry name" value="StaR_like"/>
    <property type="match status" value="1"/>
</dbReference>
<dbReference type="Gene3D" id="1.25.40.10">
    <property type="entry name" value="Tetratricopeptide repeat domain"/>
    <property type="match status" value="1"/>
</dbReference>
<dbReference type="SUPFAM" id="SSF48452">
    <property type="entry name" value="TPR-like"/>
    <property type="match status" value="1"/>
</dbReference>
<sequence>MLQDQHGLTMSTSSMEAAASFDRTILAYLKFRADTPQHLARTLAADPEFGLAHCLAGYFAMLSYKLTNVPVAAEAARTARAMTMKATARERAHVEALDAWIAGDIDRTLTIWDDIVTEHPMDVLAFRLAHFNNFWLGRREAMRASAEQVFPKWGRDMPGYGTILSCRCFANEECGDYAAAEPSGWAALELDPADFWGIHAVAHVMEMQGRQPEGIDLLERHERYFAGGNNLIHHIWWHRAMFHLEQREFEAVLDLYDRRFRNLDSPLTQALPDLYIDVQNAASMLFRLERQGIDVGDRWIEIADKAEQRIGDCLSAFTQPHWMMALAATRRDGVAHRMLDAMRLFGLGDGAVAQVVGTIALPVSEAVLAHRRGEHSRAVDLMKPILDGMHRLGGSHAQQDFLEQVFLDSAVKANRGDDVRLMLARVTARYPTPPERRIGYAQAARQFRH</sequence>
<dbReference type="OrthoDB" id="9815900at2"/>
<gene>
    <name evidence="5" type="ORF">SAMN05443248_7721</name>
</gene>
<dbReference type="AlphaFoldDB" id="A0A1M5XYL4"/>
<dbReference type="PANTHER" id="PTHR16263">
    <property type="entry name" value="TETRATRICOPEPTIDE REPEAT PROTEIN 38"/>
    <property type="match status" value="1"/>
</dbReference>
<evidence type="ECO:0000256" key="3">
    <source>
        <dbReference type="ARBA" id="ARBA00022737"/>
    </source>
</evidence>